<dbReference type="Proteomes" id="UP001164746">
    <property type="component" value="Chromosome 4"/>
</dbReference>
<feature type="compositionally biased region" description="Polar residues" evidence="1">
    <location>
        <begin position="111"/>
        <end position="121"/>
    </location>
</feature>
<dbReference type="EMBL" id="CP111015">
    <property type="protein sequence ID" value="WAR02790.1"/>
    <property type="molecule type" value="Genomic_DNA"/>
</dbReference>
<keyword evidence="3" id="KW-1185">Reference proteome</keyword>
<sequence length="272" mass="30265">MGEISGTVSNHNSTGGLSAPVFSLAEGGSMLGVSQAVDDFLSLQGSTQGTVPEEQGDDGQENKEDSPIFRQTYTKEDSPIFGPTSSQNSGNRQPTEESHEVSVNFPGKYSGDTTPSQGKNTANFQCEEAQNRLAEDMNDSSWASIKPYPTGQLRALPTLTYALGKERFGLEKKPNLRKKPLIPNRRLGEIKKIRAKLRSLRKRYRCSSDAEKEAQHREKAKKRMAFTSNPYKYTRSLLSEEKSGKLESSQDEVEQYLRETHSDPHRSETLAE</sequence>
<evidence type="ECO:0000313" key="3">
    <source>
        <dbReference type="Proteomes" id="UP001164746"/>
    </source>
</evidence>
<feature type="compositionally biased region" description="Polar residues" evidence="1">
    <location>
        <begin position="1"/>
        <end position="16"/>
    </location>
</feature>
<feature type="compositionally biased region" description="Basic and acidic residues" evidence="1">
    <location>
        <begin position="255"/>
        <end position="272"/>
    </location>
</feature>
<reference evidence="2" key="1">
    <citation type="submission" date="2022-11" db="EMBL/GenBank/DDBJ databases">
        <title>Centuries of genome instability and evolution in soft-shell clam transmissible cancer (bioRxiv).</title>
        <authorList>
            <person name="Hart S.F.M."/>
            <person name="Yonemitsu M.A."/>
            <person name="Giersch R.M."/>
            <person name="Beal B.F."/>
            <person name="Arriagada G."/>
            <person name="Davis B.W."/>
            <person name="Ostrander E.A."/>
            <person name="Goff S.P."/>
            <person name="Metzger M.J."/>
        </authorList>
    </citation>
    <scope>NUCLEOTIDE SEQUENCE</scope>
    <source>
        <strain evidence="2">MELC-2E11</strain>
        <tissue evidence="2">Siphon/mantle</tissue>
    </source>
</reference>
<gene>
    <name evidence="2" type="ORF">MAR_009348</name>
</gene>
<name>A0ABY7DZ52_MYAAR</name>
<evidence type="ECO:0000256" key="1">
    <source>
        <dbReference type="SAM" id="MobiDB-lite"/>
    </source>
</evidence>
<protein>
    <recommendedName>
        <fullName evidence="4">BZIP domain-containing protein</fullName>
    </recommendedName>
</protein>
<feature type="compositionally biased region" description="Polar residues" evidence="1">
    <location>
        <begin position="83"/>
        <end position="93"/>
    </location>
</feature>
<feature type="region of interest" description="Disordered" evidence="1">
    <location>
        <begin position="206"/>
        <end position="272"/>
    </location>
</feature>
<feature type="compositionally biased region" description="Basic and acidic residues" evidence="1">
    <location>
        <begin position="206"/>
        <end position="217"/>
    </location>
</feature>
<organism evidence="2 3">
    <name type="scientific">Mya arenaria</name>
    <name type="common">Soft-shell clam</name>
    <dbReference type="NCBI Taxonomy" id="6604"/>
    <lineage>
        <taxon>Eukaryota</taxon>
        <taxon>Metazoa</taxon>
        <taxon>Spiralia</taxon>
        <taxon>Lophotrochozoa</taxon>
        <taxon>Mollusca</taxon>
        <taxon>Bivalvia</taxon>
        <taxon>Autobranchia</taxon>
        <taxon>Heteroconchia</taxon>
        <taxon>Euheterodonta</taxon>
        <taxon>Imparidentia</taxon>
        <taxon>Neoheterodontei</taxon>
        <taxon>Myida</taxon>
        <taxon>Myoidea</taxon>
        <taxon>Myidae</taxon>
        <taxon>Mya</taxon>
    </lineage>
</organism>
<proteinExistence type="predicted"/>
<feature type="region of interest" description="Disordered" evidence="1">
    <location>
        <begin position="1"/>
        <end position="22"/>
    </location>
</feature>
<accession>A0ABY7DZ52</accession>
<evidence type="ECO:0008006" key="4">
    <source>
        <dbReference type="Google" id="ProtNLM"/>
    </source>
</evidence>
<feature type="region of interest" description="Disordered" evidence="1">
    <location>
        <begin position="43"/>
        <end position="121"/>
    </location>
</feature>
<feature type="non-terminal residue" evidence="2">
    <location>
        <position position="1"/>
    </location>
</feature>
<feature type="compositionally biased region" description="Basic and acidic residues" evidence="1">
    <location>
        <begin position="60"/>
        <end position="78"/>
    </location>
</feature>
<evidence type="ECO:0000313" key="2">
    <source>
        <dbReference type="EMBL" id="WAR02790.1"/>
    </source>
</evidence>